<dbReference type="EMBL" id="JAALFE010000008">
    <property type="protein sequence ID" value="NGQ91135.1"/>
    <property type="molecule type" value="Genomic_DNA"/>
</dbReference>
<sequence length="202" mass="20958">MRRSGQLSGATVALELLPREIGEAGQGPLVALLCEGPDMGAICPDAGFAGPPSALFLVAGENSLALSTLLPFAEMPPEGACLPATGEDDLASGNPRAALGNMIAALIASKGADLRALYRLSLVLAMLIRNREAHATLSLLDVRSMGHPAFLALRGYLALQTGEVDTGRRFLASAALASRGSPANRGILHFTQHVLLVHQFNG</sequence>
<name>A0A6M1U4J1_9RHOB</name>
<evidence type="ECO:0000313" key="2">
    <source>
        <dbReference type="Proteomes" id="UP000474758"/>
    </source>
</evidence>
<dbReference type="AlphaFoldDB" id="A0A6M1U4J1"/>
<reference evidence="1 2" key="1">
    <citation type="submission" date="2020-02" db="EMBL/GenBank/DDBJ databases">
        <title>Rhodobacter translucens sp. nov., a novel bacterium isolated from activated sludge.</title>
        <authorList>
            <person name="Liu J."/>
        </authorList>
    </citation>
    <scope>NUCLEOTIDE SEQUENCE [LARGE SCALE GENOMIC DNA]</scope>
    <source>
        <strain evidence="1 2">HX-7-19</strain>
    </source>
</reference>
<protein>
    <submittedName>
        <fullName evidence="1">Uncharacterized protein</fullName>
    </submittedName>
</protein>
<evidence type="ECO:0000313" key="1">
    <source>
        <dbReference type="EMBL" id="NGQ91135.1"/>
    </source>
</evidence>
<proteinExistence type="predicted"/>
<comment type="caution">
    <text evidence="1">The sequence shown here is derived from an EMBL/GenBank/DDBJ whole genome shotgun (WGS) entry which is preliminary data.</text>
</comment>
<dbReference type="RefSeq" id="WP_165049362.1">
    <property type="nucleotide sequence ID" value="NZ_JAALFE010000008.1"/>
</dbReference>
<accession>A0A6M1U4J1</accession>
<keyword evidence="2" id="KW-1185">Reference proteome</keyword>
<gene>
    <name evidence="1" type="ORF">G5V65_09520</name>
</gene>
<organism evidence="1 2">
    <name type="scientific">Paragemmobacter kunshanensis</name>
    <dbReference type="NCBI Taxonomy" id="2583234"/>
    <lineage>
        <taxon>Bacteria</taxon>
        <taxon>Pseudomonadati</taxon>
        <taxon>Pseudomonadota</taxon>
        <taxon>Alphaproteobacteria</taxon>
        <taxon>Rhodobacterales</taxon>
        <taxon>Paracoccaceae</taxon>
        <taxon>Paragemmobacter</taxon>
    </lineage>
</organism>
<dbReference type="Proteomes" id="UP000474758">
    <property type="component" value="Unassembled WGS sequence"/>
</dbReference>